<keyword evidence="5" id="KW-1185">Reference proteome</keyword>
<dbReference type="GO" id="GO:0006396">
    <property type="term" value="P:RNA processing"/>
    <property type="evidence" value="ECO:0007669"/>
    <property type="project" value="InterPro"/>
</dbReference>
<dbReference type="InterPro" id="IPR008942">
    <property type="entry name" value="ENTH_VHS"/>
</dbReference>
<feature type="compositionally biased region" description="Basic and acidic residues" evidence="2">
    <location>
        <begin position="694"/>
        <end position="704"/>
    </location>
</feature>
<evidence type="ECO:0000313" key="4">
    <source>
        <dbReference type="EMBL" id="KXH43650.1"/>
    </source>
</evidence>
<dbReference type="InterPro" id="IPR006569">
    <property type="entry name" value="CID_dom"/>
</dbReference>
<feature type="region of interest" description="Disordered" evidence="2">
    <location>
        <begin position="595"/>
        <end position="618"/>
    </location>
</feature>
<feature type="region of interest" description="Disordered" evidence="2">
    <location>
        <begin position="24"/>
        <end position="77"/>
    </location>
</feature>
<dbReference type="GO" id="GO:0003723">
    <property type="term" value="F:RNA binding"/>
    <property type="evidence" value="ECO:0007669"/>
    <property type="project" value="UniProtKB-KW"/>
</dbReference>
<evidence type="ECO:0000256" key="2">
    <source>
        <dbReference type="SAM" id="MobiDB-lite"/>
    </source>
</evidence>
<feature type="compositionally biased region" description="Acidic residues" evidence="2">
    <location>
        <begin position="595"/>
        <end position="606"/>
    </location>
</feature>
<feature type="region of interest" description="Disordered" evidence="2">
    <location>
        <begin position="837"/>
        <end position="985"/>
    </location>
</feature>
<dbReference type="SUPFAM" id="SSF109905">
    <property type="entry name" value="Surp module (SWAP domain)"/>
    <property type="match status" value="1"/>
</dbReference>
<dbReference type="PROSITE" id="PS51391">
    <property type="entry name" value="CID"/>
    <property type="match status" value="1"/>
</dbReference>
<dbReference type="PANTHER" id="PTHR23140:SF0">
    <property type="entry name" value="U2 SNRNP-ASSOCIATED SURP MOTIF-CONTAINING PROTEIN"/>
    <property type="match status" value="1"/>
</dbReference>
<dbReference type="Pfam" id="PF01805">
    <property type="entry name" value="Surp"/>
    <property type="match status" value="1"/>
</dbReference>
<feature type="compositionally biased region" description="Basic and acidic residues" evidence="2">
    <location>
        <begin position="280"/>
        <end position="298"/>
    </location>
</feature>
<dbReference type="AlphaFoldDB" id="A0A135T681"/>
<feature type="region of interest" description="Disordered" evidence="2">
    <location>
        <begin position="429"/>
        <end position="453"/>
    </location>
</feature>
<accession>A0A135T681</accession>
<dbReference type="Gene3D" id="1.10.10.790">
    <property type="entry name" value="Surp module"/>
    <property type="match status" value="1"/>
</dbReference>
<proteinExistence type="predicted"/>
<dbReference type="OrthoDB" id="377209at2759"/>
<gene>
    <name evidence="4" type="ORF">CSIM01_11977</name>
</gene>
<dbReference type="Gene3D" id="1.25.40.90">
    <property type="match status" value="1"/>
</dbReference>
<dbReference type="InterPro" id="IPR051485">
    <property type="entry name" value="SR-CTD_assoc_factor"/>
</dbReference>
<organism evidence="4 5">
    <name type="scientific">Colletotrichum simmondsii</name>
    <dbReference type="NCBI Taxonomy" id="703756"/>
    <lineage>
        <taxon>Eukaryota</taxon>
        <taxon>Fungi</taxon>
        <taxon>Dikarya</taxon>
        <taxon>Ascomycota</taxon>
        <taxon>Pezizomycotina</taxon>
        <taxon>Sordariomycetes</taxon>
        <taxon>Hypocreomycetidae</taxon>
        <taxon>Glomerellales</taxon>
        <taxon>Glomerellaceae</taxon>
        <taxon>Colletotrichum</taxon>
        <taxon>Colletotrichum acutatum species complex</taxon>
    </lineage>
</organism>
<feature type="region of interest" description="Disordered" evidence="2">
    <location>
        <begin position="198"/>
        <end position="326"/>
    </location>
</feature>
<dbReference type="InterPro" id="IPR000061">
    <property type="entry name" value="Surp"/>
</dbReference>
<sequence length="985" mass="107404">MSDQDAILEAEEVEDAVNELKKPIVEEDGSLNETLPPLHEFIDGIYPRPQGEVQQGAKSGKCGSSGPSHSRKWQSAGPCENPNVFPLNTVHTATAPRAHLQSAALNFFGNFTNTVNCDLRPHAFRNRQIPIDSDYATRSFTAIPVAMSSAKDLVEFPDVEAKLQKPSKQSAFEKQRAEAEAKKAREAAETAAVYQDFVKSFDHDDDDDPRTGRFGSMPSQRPQPKVPGFGGAPLGAPAPSRRHFGASNPKSGPGSLGPTPSFKSGPGSLGPPPGSLGRKRGFDAYRQERDRDGRLGFEEREEPSSVAKVFHNSDDEDEAKSDSRAEEVAVARPTLRLSQLPPGTSPAFIKSLIPTSLNVEHVKILPPMGPSGTERKCAVAIVTLSPDTPATELDAVVSSLQNRYLGYGCYLSLHRHLSSTVATATTSTLGGTSAGSQPFGAKPVSQPTAPGNATTQHAFHRGFAPPTSYGPNIGGSINRSNILHVPVKPPNDIKMVHLINRTIESVLEHGVEFEALLMSRPEVQREEKWAWIWDARSEGGIWYRWRLWEIVTGASSRSNKGRYLPLFDGSHAWKAPEKGLPFEFVTELDEFVSDSEYNSSDDEDFDGENRENQTQGPEAEATFLNPLDKAKLTHLLSRLPTTLSKIRKGDVARVTAFALTHASRGAKEVVDMIVSNVEKPFALTAANPEFQSNGKEKGRQRDDSEPPEAEPEEKAEKDGPDTSGASLVGLYVVSDVLSASSSSGIQRAWRYRQIFEGALKERNIFEGLGLMAEKLNWGRLRAEKWKRSVGLVLSLWEGWCVFPTESQELFAKTFENPPSSKTQEQIEDDAAKKGRWKVVEKSSMPAADVATTSTLDQRAPEPTADKEEEDVEGEPMDEEDVAGEPMEEDDVMGEPMSEEDVEGEPMVDDDVEGEPMEEDATETAKDQSPSGEASSKAEGTAEAAKTDDAPTVGRLQLSTQPKGQPRKRMRAVDMFADSGDSDEGN</sequence>
<dbReference type="Proteomes" id="UP000070328">
    <property type="component" value="Unassembled WGS sequence"/>
</dbReference>
<dbReference type="EMBL" id="JFBX01000271">
    <property type="protein sequence ID" value="KXH43650.1"/>
    <property type="molecule type" value="Genomic_DNA"/>
</dbReference>
<name>A0A135T681_9PEZI</name>
<evidence type="ECO:0000313" key="5">
    <source>
        <dbReference type="Proteomes" id="UP000070328"/>
    </source>
</evidence>
<evidence type="ECO:0000256" key="1">
    <source>
        <dbReference type="ARBA" id="ARBA00022884"/>
    </source>
</evidence>
<dbReference type="PANTHER" id="PTHR23140">
    <property type="entry name" value="RNA PROCESSING PROTEIN LD23810P"/>
    <property type="match status" value="1"/>
</dbReference>
<comment type="caution">
    <text evidence="4">The sequence shown here is derived from an EMBL/GenBank/DDBJ whole genome shotgun (WGS) entry which is preliminary data.</text>
</comment>
<dbReference type="GO" id="GO:0005634">
    <property type="term" value="C:nucleus"/>
    <property type="evidence" value="ECO:0007669"/>
    <property type="project" value="TreeGrafter"/>
</dbReference>
<protein>
    <submittedName>
        <fullName evidence="4">Coatamer subunit protein</fullName>
    </submittedName>
</protein>
<dbReference type="InterPro" id="IPR035967">
    <property type="entry name" value="SWAP/Surp_sf"/>
</dbReference>
<feature type="domain" description="CID" evidence="3">
    <location>
        <begin position="624"/>
        <end position="818"/>
    </location>
</feature>
<feature type="region of interest" description="Disordered" evidence="2">
    <location>
        <begin position="685"/>
        <end position="723"/>
    </location>
</feature>
<feature type="compositionally biased region" description="Acidic residues" evidence="2">
    <location>
        <begin position="866"/>
        <end position="921"/>
    </location>
</feature>
<keyword evidence="1" id="KW-0694">RNA-binding</keyword>
<reference evidence="4 5" key="1">
    <citation type="submission" date="2014-02" db="EMBL/GenBank/DDBJ databases">
        <title>The genome sequence of Colletotrichum simmondsii CBS122122.</title>
        <authorList>
            <person name="Baroncelli R."/>
            <person name="Thon M.R."/>
        </authorList>
    </citation>
    <scope>NUCLEOTIDE SEQUENCE [LARGE SCALE GENOMIC DNA]</scope>
    <source>
        <strain evidence="4 5">CBS122122</strain>
    </source>
</reference>
<evidence type="ECO:0000259" key="3">
    <source>
        <dbReference type="PROSITE" id="PS51391"/>
    </source>
</evidence>